<dbReference type="EMBL" id="JANEYG010000111">
    <property type="protein sequence ID" value="KAJ8912837.1"/>
    <property type="molecule type" value="Genomic_DNA"/>
</dbReference>
<proteinExistence type="predicted"/>
<gene>
    <name evidence="1" type="ORF">NQ315_014421</name>
</gene>
<sequence>MYSMLSLNIEILIYLSTKDFKHY</sequence>
<accession>A0AAV8VFG6</accession>
<evidence type="ECO:0000313" key="1">
    <source>
        <dbReference type="EMBL" id="KAJ8912837.1"/>
    </source>
</evidence>
<keyword evidence="2" id="KW-1185">Reference proteome</keyword>
<protein>
    <submittedName>
        <fullName evidence="1">Uncharacterized protein</fullName>
    </submittedName>
</protein>
<comment type="caution">
    <text evidence="1">The sequence shown here is derived from an EMBL/GenBank/DDBJ whole genome shotgun (WGS) entry which is preliminary data.</text>
</comment>
<name>A0AAV8VFG6_9CUCU</name>
<dbReference type="AlphaFoldDB" id="A0AAV8VFG6"/>
<organism evidence="1 2">
    <name type="scientific">Exocentrus adspersus</name>
    <dbReference type="NCBI Taxonomy" id="1586481"/>
    <lineage>
        <taxon>Eukaryota</taxon>
        <taxon>Metazoa</taxon>
        <taxon>Ecdysozoa</taxon>
        <taxon>Arthropoda</taxon>
        <taxon>Hexapoda</taxon>
        <taxon>Insecta</taxon>
        <taxon>Pterygota</taxon>
        <taxon>Neoptera</taxon>
        <taxon>Endopterygota</taxon>
        <taxon>Coleoptera</taxon>
        <taxon>Polyphaga</taxon>
        <taxon>Cucujiformia</taxon>
        <taxon>Chrysomeloidea</taxon>
        <taxon>Cerambycidae</taxon>
        <taxon>Lamiinae</taxon>
        <taxon>Acanthocinini</taxon>
        <taxon>Exocentrus</taxon>
    </lineage>
</organism>
<dbReference type="Proteomes" id="UP001159042">
    <property type="component" value="Unassembled WGS sequence"/>
</dbReference>
<reference evidence="1 2" key="1">
    <citation type="journal article" date="2023" name="Insect Mol. Biol.">
        <title>Genome sequencing provides insights into the evolution of gene families encoding plant cell wall-degrading enzymes in longhorned beetles.</title>
        <authorList>
            <person name="Shin N.R."/>
            <person name="Okamura Y."/>
            <person name="Kirsch R."/>
            <person name="Pauchet Y."/>
        </authorList>
    </citation>
    <scope>NUCLEOTIDE SEQUENCE [LARGE SCALE GENOMIC DNA]</scope>
    <source>
        <strain evidence="1">EAD_L_NR</strain>
    </source>
</reference>
<evidence type="ECO:0000313" key="2">
    <source>
        <dbReference type="Proteomes" id="UP001159042"/>
    </source>
</evidence>